<dbReference type="AlphaFoldDB" id="A0A382WAV1"/>
<evidence type="ECO:0008006" key="2">
    <source>
        <dbReference type="Google" id="ProtNLM"/>
    </source>
</evidence>
<dbReference type="Gene3D" id="3.20.20.150">
    <property type="entry name" value="Divalent-metal-dependent TIM barrel enzymes"/>
    <property type="match status" value="1"/>
</dbReference>
<reference evidence="1" key="1">
    <citation type="submission" date="2018-05" db="EMBL/GenBank/DDBJ databases">
        <authorList>
            <person name="Lanie J.A."/>
            <person name="Ng W.-L."/>
            <person name="Kazmierczak K.M."/>
            <person name="Andrzejewski T.M."/>
            <person name="Davidsen T.M."/>
            <person name="Wayne K.J."/>
            <person name="Tettelin H."/>
            <person name="Glass J.I."/>
            <person name="Rusch D."/>
            <person name="Podicherti R."/>
            <person name="Tsui H.-C.T."/>
            <person name="Winkler M.E."/>
        </authorList>
    </citation>
    <scope>NUCLEOTIDE SEQUENCE</scope>
</reference>
<dbReference type="EMBL" id="UINC01158405">
    <property type="protein sequence ID" value="SVD55932.1"/>
    <property type="molecule type" value="Genomic_DNA"/>
</dbReference>
<accession>A0A382WAV1</accession>
<name>A0A382WAV1_9ZZZZ</name>
<evidence type="ECO:0000313" key="1">
    <source>
        <dbReference type="EMBL" id="SVD55932.1"/>
    </source>
</evidence>
<gene>
    <name evidence="1" type="ORF">METZ01_LOCUS408786</name>
</gene>
<protein>
    <recommendedName>
        <fullName evidence="2">Xylose isomerase-like TIM barrel domain-containing protein</fullName>
    </recommendedName>
</protein>
<dbReference type="InterPro" id="IPR036237">
    <property type="entry name" value="Xyl_isomerase-like_sf"/>
</dbReference>
<proteinExistence type="predicted"/>
<dbReference type="SUPFAM" id="SSF51658">
    <property type="entry name" value="Xylose isomerase-like"/>
    <property type="match status" value="1"/>
</dbReference>
<organism evidence="1">
    <name type="scientific">marine metagenome</name>
    <dbReference type="NCBI Taxonomy" id="408172"/>
    <lineage>
        <taxon>unclassified sequences</taxon>
        <taxon>metagenomes</taxon>
        <taxon>ecological metagenomes</taxon>
    </lineage>
</organism>
<sequence length="96" mass="10580">MKLGIINSAFDQAGVDTKTGLEHIARIGFDTVDVFTEAMTIQEDEIQLIESTCGENNLPILSVVVVAAGLIDFNDPVRDFHVERAKKFVDLAARFK</sequence>
<feature type="non-terminal residue" evidence="1">
    <location>
        <position position="96"/>
    </location>
</feature>